<evidence type="ECO:0000256" key="2">
    <source>
        <dbReference type="ARBA" id="ARBA00004286"/>
    </source>
</evidence>
<keyword evidence="5" id="KW-0234">DNA repair</keyword>
<evidence type="ECO:0000313" key="12">
    <source>
        <dbReference type="RefSeq" id="XP_017767954.1"/>
    </source>
</evidence>
<evidence type="ECO:0000259" key="10">
    <source>
        <dbReference type="PROSITE" id="PS50006"/>
    </source>
</evidence>
<evidence type="ECO:0000256" key="6">
    <source>
        <dbReference type="ARBA" id="ARBA00023242"/>
    </source>
</evidence>
<dbReference type="InterPro" id="IPR036420">
    <property type="entry name" value="BRCT_dom_sf"/>
</dbReference>
<evidence type="ECO:0000256" key="4">
    <source>
        <dbReference type="ARBA" id="ARBA00022763"/>
    </source>
</evidence>
<proteinExistence type="inferred from homology"/>
<organism evidence="11 12">
    <name type="scientific">Nicrophorus vespilloides</name>
    <name type="common">Boreal carrion beetle</name>
    <dbReference type="NCBI Taxonomy" id="110193"/>
    <lineage>
        <taxon>Eukaryota</taxon>
        <taxon>Metazoa</taxon>
        <taxon>Ecdysozoa</taxon>
        <taxon>Arthropoda</taxon>
        <taxon>Hexapoda</taxon>
        <taxon>Insecta</taxon>
        <taxon>Pterygota</taxon>
        <taxon>Neoptera</taxon>
        <taxon>Endopterygota</taxon>
        <taxon>Coleoptera</taxon>
        <taxon>Polyphaga</taxon>
        <taxon>Staphyliniformia</taxon>
        <taxon>Silphidae</taxon>
        <taxon>Nicrophorinae</taxon>
        <taxon>Nicrophorus</taxon>
    </lineage>
</organism>
<gene>
    <name evidence="12" type="primary">LOC108556381</name>
</gene>
<comment type="subcellular location">
    <subcellularLocation>
        <location evidence="2">Chromosome</location>
    </subcellularLocation>
    <subcellularLocation>
        <location evidence="1">Nucleus</location>
    </subcellularLocation>
</comment>
<dbReference type="InterPro" id="IPR000253">
    <property type="entry name" value="FHA_dom"/>
</dbReference>
<keyword evidence="7" id="KW-0131">Cell cycle</keyword>
<dbReference type="Pfam" id="PF16508">
    <property type="entry name" value="NIBRIN_BRCT_II"/>
    <property type="match status" value="1"/>
</dbReference>
<evidence type="ECO:0000256" key="8">
    <source>
        <dbReference type="ARBA" id="ARBA00044757"/>
    </source>
</evidence>
<dbReference type="PROSITE" id="PS50006">
    <property type="entry name" value="FHA_DOMAIN"/>
    <property type="match status" value="1"/>
</dbReference>
<feature type="compositionally biased region" description="Basic and acidic residues" evidence="9">
    <location>
        <begin position="606"/>
        <end position="627"/>
    </location>
</feature>
<name>A0ABM1M054_NICVS</name>
<feature type="domain" description="FHA" evidence="10">
    <location>
        <begin position="14"/>
        <end position="68"/>
    </location>
</feature>
<dbReference type="GeneID" id="108556381"/>
<comment type="similarity">
    <text evidence="8">Belongs to the Nibrin family.</text>
</comment>
<protein>
    <submittedName>
        <fullName evidence="12">Nibrin-like isoform X1</fullName>
    </submittedName>
</protein>
<accession>A0ABM1M054</accession>
<dbReference type="RefSeq" id="XP_017767954.1">
    <property type="nucleotide sequence ID" value="XM_017912465.1"/>
</dbReference>
<sequence>MYLLRHTDGTEFVLIDGRSYTVGRRKCDITLESKDISRSHAKIVVRNAHVFVVHLQATNQTSINGNLLNVDKEYELKVGCQVKFGVSETIFSLQKDVLVVSTSGMARENKLKVKKFVEKRGGIFNMSWSKENTHLAIDNFVLTVNTCSALIDKQKIVKFQYFVDCWDCIEKSEKLPDVNKYLPTPTVDMVNSNISFRFEMDRQWLFRNKTFVFPNAESAKNMKNLIGMASGKVIDIEKNRLSNDELLSSENEYLLVMMDVNADSDDRSYFGDCVRYVMRNDRRPIPLQEIPTAILDGSCDVNCNPKFNKIGHLVSAKKVNIRGQILVPETQTQSVAAVVTTLPGLSVHRKRVPPEMELPIAKRPCIPTSDSINMTNRRTTTKDQEQDSPPPPSSKRKMHDDDDDGDDDAATISAKRTNVVVQVLADLTLKSSSTAIVPDEQDAQIIEDSDDESENSVNTTTTITTTTTTMTTVGTTTMIKQIFVSKESPAVQKASVEEEPFREVNSCTSFQNSPWIRKRIIEKDTSSVEADANISFKMIVCKELTFSRSQYASMSLLNSTVNSGTALTNSSTNGERKNFKKFKKVQAHHPQTRIVSHKNLKPVKCGGDENKSSSKPKEESARASNAKDDEEEIITSVSHVAPSSMKKKKQSAASRYDDDDDHHIASSSQMKKKSKPQEIETKKRGFIFNFK</sequence>
<dbReference type="Pfam" id="PF00498">
    <property type="entry name" value="FHA"/>
    <property type="match status" value="1"/>
</dbReference>
<dbReference type="Gene3D" id="3.40.50.10190">
    <property type="entry name" value="BRCT domain"/>
    <property type="match status" value="1"/>
</dbReference>
<dbReference type="Gene3D" id="2.60.200.20">
    <property type="match status" value="1"/>
</dbReference>
<dbReference type="InterPro" id="IPR040227">
    <property type="entry name" value="Nibrin-rel"/>
</dbReference>
<keyword evidence="6" id="KW-0539">Nucleus</keyword>
<dbReference type="Proteomes" id="UP000695000">
    <property type="component" value="Unplaced"/>
</dbReference>
<dbReference type="Gene3D" id="3.40.50.10980">
    <property type="entry name" value="Nibrin, BRCT2 domain"/>
    <property type="match status" value="1"/>
</dbReference>
<evidence type="ECO:0000313" key="11">
    <source>
        <dbReference type="Proteomes" id="UP000695000"/>
    </source>
</evidence>
<evidence type="ECO:0000256" key="1">
    <source>
        <dbReference type="ARBA" id="ARBA00004123"/>
    </source>
</evidence>
<dbReference type="InterPro" id="IPR043014">
    <property type="entry name" value="Nibrin_BRCT2_sf"/>
</dbReference>
<keyword evidence="11" id="KW-1185">Reference proteome</keyword>
<dbReference type="InterPro" id="IPR001357">
    <property type="entry name" value="BRCT_dom"/>
</dbReference>
<dbReference type="SUPFAM" id="SSF52113">
    <property type="entry name" value="BRCT domain"/>
    <property type="match status" value="1"/>
</dbReference>
<dbReference type="SUPFAM" id="SSF49879">
    <property type="entry name" value="SMAD/FHA domain"/>
    <property type="match status" value="1"/>
</dbReference>
<dbReference type="PANTHER" id="PTHR12162">
    <property type="entry name" value="NIBRIN-RELATED"/>
    <property type="match status" value="1"/>
</dbReference>
<evidence type="ECO:0000256" key="9">
    <source>
        <dbReference type="SAM" id="MobiDB-lite"/>
    </source>
</evidence>
<dbReference type="InterPro" id="IPR008984">
    <property type="entry name" value="SMAD_FHA_dom_sf"/>
</dbReference>
<dbReference type="PANTHER" id="PTHR12162:SF0">
    <property type="entry name" value="NIBRIN"/>
    <property type="match status" value="1"/>
</dbReference>
<dbReference type="SMART" id="SM00240">
    <property type="entry name" value="FHA"/>
    <property type="match status" value="1"/>
</dbReference>
<keyword evidence="4" id="KW-0227">DNA damage</keyword>
<evidence type="ECO:0000256" key="7">
    <source>
        <dbReference type="ARBA" id="ARBA00023306"/>
    </source>
</evidence>
<feature type="region of interest" description="Disordered" evidence="9">
    <location>
        <begin position="581"/>
        <end position="691"/>
    </location>
</feature>
<keyword evidence="3" id="KW-0158">Chromosome</keyword>
<dbReference type="Pfam" id="PF00533">
    <property type="entry name" value="BRCT"/>
    <property type="match status" value="1"/>
</dbReference>
<dbReference type="CDD" id="cd00060">
    <property type="entry name" value="FHA"/>
    <property type="match status" value="1"/>
</dbReference>
<feature type="compositionally biased region" description="Basic residues" evidence="9">
    <location>
        <begin position="581"/>
        <end position="601"/>
    </location>
</feature>
<feature type="region of interest" description="Disordered" evidence="9">
    <location>
        <begin position="356"/>
        <end position="413"/>
    </location>
</feature>
<evidence type="ECO:0000256" key="3">
    <source>
        <dbReference type="ARBA" id="ARBA00022454"/>
    </source>
</evidence>
<reference evidence="12" key="1">
    <citation type="submission" date="2025-08" db="UniProtKB">
        <authorList>
            <consortium name="RefSeq"/>
        </authorList>
    </citation>
    <scope>IDENTIFICATION</scope>
    <source>
        <tissue evidence="12">Whole Larva</tissue>
    </source>
</reference>
<feature type="compositionally biased region" description="Polar residues" evidence="9">
    <location>
        <begin position="368"/>
        <end position="378"/>
    </location>
</feature>
<dbReference type="InterPro" id="IPR032429">
    <property type="entry name" value="Nibrin_BRCT2"/>
</dbReference>
<evidence type="ECO:0000256" key="5">
    <source>
        <dbReference type="ARBA" id="ARBA00023204"/>
    </source>
</evidence>